<keyword evidence="2" id="KW-1185">Reference proteome</keyword>
<comment type="caution">
    <text evidence="1">The sequence shown here is derived from an EMBL/GenBank/DDBJ whole genome shotgun (WGS) entry which is preliminary data.</text>
</comment>
<accession>A0ACC3SIK5</accession>
<organism evidence="1 2">
    <name type="scientific">Zalaria obscura</name>
    <dbReference type="NCBI Taxonomy" id="2024903"/>
    <lineage>
        <taxon>Eukaryota</taxon>
        <taxon>Fungi</taxon>
        <taxon>Dikarya</taxon>
        <taxon>Ascomycota</taxon>
        <taxon>Pezizomycotina</taxon>
        <taxon>Dothideomycetes</taxon>
        <taxon>Dothideomycetidae</taxon>
        <taxon>Dothideales</taxon>
        <taxon>Zalariaceae</taxon>
        <taxon>Zalaria</taxon>
    </lineage>
</organism>
<evidence type="ECO:0000313" key="2">
    <source>
        <dbReference type="Proteomes" id="UP001320706"/>
    </source>
</evidence>
<keyword evidence="1" id="KW-0489">Methyltransferase</keyword>
<reference evidence="1" key="1">
    <citation type="submission" date="2024-02" db="EMBL/GenBank/DDBJ databases">
        <title>Metagenome Assembled Genome of Zalaria obscura JY119.</title>
        <authorList>
            <person name="Vighnesh L."/>
            <person name="Jagadeeshwari U."/>
            <person name="Venkata Ramana C."/>
            <person name="Sasikala C."/>
        </authorList>
    </citation>
    <scope>NUCLEOTIDE SEQUENCE</scope>
    <source>
        <strain evidence="1">JY119</strain>
    </source>
</reference>
<dbReference type="EMBL" id="JAMKPW020000015">
    <property type="protein sequence ID" value="KAK8210255.1"/>
    <property type="molecule type" value="Genomic_DNA"/>
</dbReference>
<gene>
    <name evidence="1" type="primary">TRM44</name>
    <name evidence="1" type="ORF">M8818_003422</name>
</gene>
<protein>
    <submittedName>
        <fullName evidence="1">tRNA(Ser) Um(44) 2'-O-methyltransferase</fullName>
        <ecNumber evidence="1">2.1.1.211</ecNumber>
    </submittedName>
</protein>
<dbReference type="Proteomes" id="UP001320706">
    <property type="component" value="Unassembled WGS sequence"/>
</dbReference>
<dbReference type="EC" id="2.1.1.211" evidence="1"/>
<evidence type="ECO:0000313" key="1">
    <source>
        <dbReference type="EMBL" id="KAK8210255.1"/>
    </source>
</evidence>
<proteinExistence type="predicted"/>
<sequence length="680" mass="74699">MVQTQEDGARATDQKDGKVFNPVEHMDGSPPLFSLPAGKWTSMMSTPCTFPPSIFERVMLNLIKNPNIMSSHLFRADIFYDSDADKSLALSDHDPAPTTGGMNGLSEDGRHFSDATKHLKQQYRPVVLETPGWKWQRTFVRQLVPRNPQLDKHLAQSCHFYSRTENGSLESLVLYVPHVATAEEMPWYHPNVQYLAFLHQWPLSNPNTNEVKTNTDMGSSFQPAMISVHFSLFLSHPLDNRLQRTSLQLLRTLHKHGQGQQAGYVKRVHHDLIVPQQRFQETYSRLKTKYAKQLIDRWVEVTDPGKHVFEDLGIAAFLIELWTDMYTPITSASANGVHGAGVDEAEEKEKGKPTFPGFVDIGCGNGLLIYLLISEGYHGYGFDVRRRKTWSIFPSHVQECIHEQVLVPDILLQAGGSSSSTADAKDTNANALGDRSFHPGTFPKGTFIISNHADELTPWTPLLAYLNESPFIAIPCCSHSLSGGRFRAPAGLEPSTPTPAATRQAPSSGAPNSVTSGTMSETVAADRPAARAAPAVEATKNQLASAEDPVSSRSKQAAETGSLARPASAKHMPSAYASLCDYVASLSRAVGFEPEKEMLRIPSTRNACILGRKGGTCVAGTAEEMRRLGVGREAGTESAEEKNERVRGVLEGELEASLPRIRDEWIARARQIAGKKGDGH</sequence>
<name>A0ACC3SIK5_9PEZI</name>
<keyword evidence="1" id="KW-0808">Transferase</keyword>